<dbReference type="EMBL" id="JASSZA010000021">
    <property type="protein sequence ID" value="KAK2085292.1"/>
    <property type="molecule type" value="Genomic_DNA"/>
</dbReference>
<gene>
    <name evidence="6" type="ORF">P7K49_036592</name>
</gene>
<evidence type="ECO:0000256" key="3">
    <source>
        <dbReference type="PROSITE-ProRule" id="PRU10141"/>
    </source>
</evidence>
<keyword evidence="1 3" id="KW-0547">Nucleotide-binding</keyword>
<name>A0ABQ9TKK1_SAGOE</name>
<dbReference type="InterPro" id="IPR011009">
    <property type="entry name" value="Kinase-like_dom_sf"/>
</dbReference>
<sequence>MGCGTSKVLPEPPKDVQLDLVKKVEPFSGTKSDVYKHFITEVDSVGPVKAGFPAASQHAHPCLSPPTAGHTEPPSEPPRRARVAKYRAKFDPRVTAKYDIKALIGRGSFSRVVRVEHRATRQPYAIKMIETKYREGREVCESELRVLRRVRHANIIQLVEVFETQERVYMVMELATGGELFDRIIAKGSFTERDATRVLQMVLDGVRYLHALGITHRDLKPENLLYYHPGTDSKIIITDFGLASARKKGDDCLMKTTCGTPEYIAPEVLVRKPYTNSVDMWALGVIAYILLSGTMPFEDDNRTRLYRQILRGKYSYSGERRYGKCELLGLWKALGRVRGAGTGGLENDEWGGEWIPVCSYCSEKTGSLDSAHCSAGITGQHSGARTTHFTVKRSPGRGSISFKFLPATWHAFIALSQSTRTGFFVVVVLASAHPQAPVHTWGKCKRHEGLFFPSMEVEIAWGEGTGIGNGHRMDPHWQAHVNTGLDIEPLGLGSLEHGLWCSGQPQSCVGFSGFHGLESFLRKMNFEKEEAPRSRHYWVLQNKKEIGSDRAEFEKAGLLLREAPVVIGDALGRVQNVTAGRQTACAASGVLPSRDQTPQGSREPAGDALRLLAIAASQANTNQFRILCYEASIPKPFFPAGLLGLREDPVRTSRCLHTWPGRVPWGKAIPTSLKHEVFNRLSPSPSLQEQIVSGWIPDWSLGGGMVWVTGWMRWTLIGYCGWGPVLGWIPLAGRQRQLPPCETKGSSD</sequence>
<feature type="region of interest" description="Disordered" evidence="4">
    <location>
        <begin position="55"/>
        <end position="79"/>
    </location>
</feature>
<dbReference type="SMART" id="SM00220">
    <property type="entry name" value="S_TKc"/>
    <property type="match status" value="1"/>
</dbReference>
<dbReference type="PROSITE" id="PS50011">
    <property type="entry name" value="PROTEIN_KINASE_DOM"/>
    <property type="match status" value="1"/>
</dbReference>
<accession>A0ABQ9TKK1</accession>
<dbReference type="InterPro" id="IPR000719">
    <property type="entry name" value="Prot_kinase_dom"/>
</dbReference>
<evidence type="ECO:0000259" key="5">
    <source>
        <dbReference type="PROSITE" id="PS50011"/>
    </source>
</evidence>
<dbReference type="SUPFAM" id="SSF56112">
    <property type="entry name" value="Protein kinase-like (PK-like)"/>
    <property type="match status" value="1"/>
</dbReference>
<organism evidence="6 7">
    <name type="scientific">Saguinus oedipus</name>
    <name type="common">Cotton-top tamarin</name>
    <name type="synonym">Oedipomidas oedipus</name>
    <dbReference type="NCBI Taxonomy" id="9490"/>
    <lineage>
        <taxon>Eukaryota</taxon>
        <taxon>Metazoa</taxon>
        <taxon>Chordata</taxon>
        <taxon>Craniata</taxon>
        <taxon>Vertebrata</taxon>
        <taxon>Euteleostomi</taxon>
        <taxon>Mammalia</taxon>
        <taxon>Eutheria</taxon>
        <taxon>Euarchontoglires</taxon>
        <taxon>Primates</taxon>
        <taxon>Haplorrhini</taxon>
        <taxon>Platyrrhini</taxon>
        <taxon>Cebidae</taxon>
        <taxon>Callitrichinae</taxon>
        <taxon>Saguinus</taxon>
    </lineage>
</organism>
<protein>
    <recommendedName>
        <fullName evidence="5">Protein kinase domain-containing protein</fullName>
    </recommendedName>
</protein>
<evidence type="ECO:0000256" key="4">
    <source>
        <dbReference type="SAM" id="MobiDB-lite"/>
    </source>
</evidence>
<dbReference type="CDD" id="cd14087">
    <property type="entry name" value="STKc_PSKH1"/>
    <property type="match status" value="1"/>
</dbReference>
<evidence type="ECO:0000256" key="1">
    <source>
        <dbReference type="ARBA" id="ARBA00022741"/>
    </source>
</evidence>
<evidence type="ECO:0000313" key="7">
    <source>
        <dbReference type="Proteomes" id="UP001266305"/>
    </source>
</evidence>
<keyword evidence="7" id="KW-1185">Reference proteome</keyword>
<dbReference type="InterPro" id="IPR008271">
    <property type="entry name" value="Ser/Thr_kinase_AS"/>
</dbReference>
<dbReference type="PROSITE" id="PS00108">
    <property type="entry name" value="PROTEIN_KINASE_ST"/>
    <property type="match status" value="1"/>
</dbReference>
<dbReference type="InterPro" id="IPR017441">
    <property type="entry name" value="Protein_kinase_ATP_BS"/>
</dbReference>
<dbReference type="PROSITE" id="PS00107">
    <property type="entry name" value="PROTEIN_KINASE_ATP"/>
    <property type="match status" value="1"/>
</dbReference>
<feature type="domain" description="Protein kinase" evidence="5">
    <location>
        <begin position="98"/>
        <end position="413"/>
    </location>
</feature>
<evidence type="ECO:0000313" key="6">
    <source>
        <dbReference type="EMBL" id="KAK2085292.1"/>
    </source>
</evidence>
<comment type="caution">
    <text evidence="6">The sequence shown here is derived from an EMBL/GenBank/DDBJ whole genome shotgun (WGS) entry which is preliminary data.</text>
</comment>
<feature type="binding site" evidence="3">
    <location>
        <position position="127"/>
    </location>
    <ligand>
        <name>ATP</name>
        <dbReference type="ChEBI" id="CHEBI:30616"/>
    </ligand>
</feature>
<keyword evidence="2 3" id="KW-0067">ATP-binding</keyword>
<dbReference type="Proteomes" id="UP001266305">
    <property type="component" value="Unassembled WGS sequence"/>
</dbReference>
<dbReference type="PANTHER" id="PTHR24347">
    <property type="entry name" value="SERINE/THREONINE-PROTEIN KINASE"/>
    <property type="match status" value="1"/>
</dbReference>
<evidence type="ECO:0000256" key="2">
    <source>
        <dbReference type="ARBA" id="ARBA00022840"/>
    </source>
</evidence>
<dbReference type="Gene3D" id="1.10.510.10">
    <property type="entry name" value="Transferase(Phosphotransferase) domain 1"/>
    <property type="match status" value="1"/>
</dbReference>
<reference evidence="6 7" key="1">
    <citation type="submission" date="2023-05" db="EMBL/GenBank/DDBJ databases">
        <title>B98-5 Cell Line De Novo Hybrid Assembly: An Optical Mapping Approach.</title>
        <authorList>
            <person name="Kananen K."/>
            <person name="Auerbach J.A."/>
            <person name="Kautto E."/>
            <person name="Blachly J.S."/>
        </authorList>
    </citation>
    <scope>NUCLEOTIDE SEQUENCE [LARGE SCALE GENOMIC DNA]</scope>
    <source>
        <strain evidence="6">B95-8</strain>
        <tissue evidence="6">Cell line</tissue>
    </source>
</reference>
<dbReference type="Pfam" id="PF00069">
    <property type="entry name" value="Pkinase"/>
    <property type="match status" value="1"/>
</dbReference>
<proteinExistence type="predicted"/>